<dbReference type="PANTHER" id="PTHR31744:SF233">
    <property type="entry name" value="NAC DOMAIN-CONTAINING PROTEIN 72-LIKE"/>
    <property type="match status" value="1"/>
</dbReference>
<keyword evidence="4" id="KW-0804">Transcription</keyword>
<keyword evidence="5" id="KW-0539">Nucleus</keyword>
<gene>
    <name evidence="7" type="ORF">KFK09_028794</name>
</gene>
<organism evidence="7 8">
    <name type="scientific">Dendrobium nobile</name>
    <name type="common">Orchid</name>
    <dbReference type="NCBI Taxonomy" id="94219"/>
    <lineage>
        <taxon>Eukaryota</taxon>
        <taxon>Viridiplantae</taxon>
        <taxon>Streptophyta</taxon>
        <taxon>Embryophyta</taxon>
        <taxon>Tracheophyta</taxon>
        <taxon>Spermatophyta</taxon>
        <taxon>Magnoliopsida</taxon>
        <taxon>Liliopsida</taxon>
        <taxon>Asparagales</taxon>
        <taxon>Orchidaceae</taxon>
        <taxon>Epidendroideae</taxon>
        <taxon>Malaxideae</taxon>
        <taxon>Dendrobiinae</taxon>
        <taxon>Dendrobium</taxon>
    </lineage>
</organism>
<evidence type="ECO:0000256" key="4">
    <source>
        <dbReference type="ARBA" id="ARBA00023163"/>
    </source>
</evidence>
<keyword evidence="3" id="KW-0238">DNA-binding</keyword>
<name>A0A8T3A2K2_DENNO</name>
<dbReference type="Gene3D" id="2.170.150.80">
    <property type="entry name" value="NAC domain"/>
    <property type="match status" value="1"/>
</dbReference>
<feature type="domain" description="NAC" evidence="6">
    <location>
        <begin position="12"/>
        <end position="171"/>
    </location>
</feature>
<dbReference type="PROSITE" id="PS51005">
    <property type="entry name" value="NAC"/>
    <property type="match status" value="1"/>
</dbReference>
<dbReference type="Proteomes" id="UP000829196">
    <property type="component" value="Unassembled WGS sequence"/>
</dbReference>
<evidence type="ECO:0000256" key="1">
    <source>
        <dbReference type="ARBA" id="ARBA00004123"/>
    </source>
</evidence>
<dbReference type="SMR" id="A0A8T3A2K2"/>
<protein>
    <recommendedName>
        <fullName evidence="6">NAC domain-containing protein</fullName>
    </recommendedName>
</protein>
<keyword evidence="2" id="KW-0805">Transcription regulation</keyword>
<evidence type="ECO:0000313" key="8">
    <source>
        <dbReference type="Proteomes" id="UP000829196"/>
    </source>
</evidence>
<accession>A0A8T3A2K2</accession>
<dbReference type="EMBL" id="JAGYWB010000019">
    <property type="protein sequence ID" value="KAI0488955.1"/>
    <property type="molecule type" value="Genomic_DNA"/>
</dbReference>
<dbReference type="GO" id="GO:0006355">
    <property type="term" value="P:regulation of DNA-templated transcription"/>
    <property type="evidence" value="ECO:0007669"/>
    <property type="project" value="InterPro"/>
</dbReference>
<dbReference type="AlphaFoldDB" id="A0A8T3A2K2"/>
<dbReference type="InterPro" id="IPR036093">
    <property type="entry name" value="NAC_dom_sf"/>
</dbReference>
<evidence type="ECO:0000256" key="3">
    <source>
        <dbReference type="ARBA" id="ARBA00023125"/>
    </source>
</evidence>
<comment type="caution">
    <text evidence="7">The sequence shown here is derived from an EMBL/GenBank/DDBJ whole genome shotgun (WGS) entry which is preliminary data.</text>
</comment>
<dbReference type="InterPro" id="IPR003441">
    <property type="entry name" value="NAC-dom"/>
</dbReference>
<dbReference type="PANTHER" id="PTHR31744">
    <property type="entry name" value="PROTEIN CUP-SHAPED COTYLEDON 2-RELATED"/>
    <property type="match status" value="1"/>
</dbReference>
<sequence>MEVNGLVMSSQLPPGFRFHPTDQELINCYLTKKVAASLPSDWDIIADIDLYKFNPWELPGKACFGEGEWFFFSPRERKYPNGVRPNRAAGVGYWKATGIDKPVLSADGTHCIGVKKALVFHKGRPPKGTKTEWIMQEYRLLNSKIAPSQSQKQKGGSMRLDEWVLCRVRQKGNLPTASVEEAETCSPTESSFTVSAQSEERQELVMNSTSFPDWNENQFLRYPFESHEERESIGEVLDASIFIRNSQLGGSYDYFEVEQASSPLIPSAFGSMKRKQSFDLLDELMLQQSKKRLQCSADGLFSPAESVAINQFFPDFFL</sequence>
<proteinExistence type="predicted"/>
<evidence type="ECO:0000256" key="2">
    <source>
        <dbReference type="ARBA" id="ARBA00023015"/>
    </source>
</evidence>
<comment type="subcellular location">
    <subcellularLocation>
        <location evidence="1">Nucleus</location>
    </subcellularLocation>
</comment>
<evidence type="ECO:0000256" key="5">
    <source>
        <dbReference type="ARBA" id="ARBA00023242"/>
    </source>
</evidence>
<dbReference type="GO" id="GO:0003677">
    <property type="term" value="F:DNA binding"/>
    <property type="evidence" value="ECO:0007669"/>
    <property type="project" value="UniProtKB-KW"/>
</dbReference>
<keyword evidence="8" id="KW-1185">Reference proteome</keyword>
<dbReference type="OrthoDB" id="1921961at2759"/>
<evidence type="ECO:0000313" key="7">
    <source>
        <dbReference type="EMBL" id="KAI0488955.1"/>
    </source>
</evidence>
<dbReference type="GO" id="GO:0005634">
    <property type="term" value="C:nucleus"/>
    <property type="evidence" value="ECO:0007669"/>
    <property type="project" value="UniProtKB-SubCell"/>
</dbReference>
<evidence type="ECO:0000259" key="6">
    <source>
        <dbReference type="PROSITE" id="PS51005"/>
    </source>
</evidence>
<dbReference type="SUPFAM" id="SSF101941">
    <property type="entry name" value="NAC domain"/>
    <property type="match status" value="1"/>
</dbReference>
<reference evidence="7" key="1">
    <citation type="journal article" date="2022" name="Front. Genet.">
        <title>Chromosome-Scale Assembly of the Dendrobium nobile Genome Provides Insights Into the Molecular Mechanism of the Biosynthesis of the Medicinal Active Ingredient of Dendrobium.</title>
        <authorList>
            <person name="Xu Q."/>
            <person name="Niu S.-C."/>
            <person name="Li K.-L."/>
            <person name="Zheng P.-J."/>
            <person name="Zhang X.-J."/>
            <person name="Jia Y."/>
            <person name="Liu Y."/>
            <person name="Niu Y.-X."/>
            <person name="Yu L.-H."/>
            <person name="Chen D.-F."/>
            <person name="Zhang G.-Q."/>
        </authorList>
    </citation>
    <scope>NUCLEOTIDE SEQUENCE</scope>
    <source>
        <tissue evidence="7">Leaf</tissue>
    </source>
</reference>
<dbReference type="Pfam" id="PF02365">
    <property type="entry name" value="NAM"/>
    <property type="match status" value="1"/>
</dbReference>